<dbReference type="InterPro" id="IPR038607">
    <property type="entry name" value="PhoD-like_sf"/>
</dbReference>
<reference evidence="2 3" key="1">
    <citation type="submission" date="2019-07" db="EMBL/GenBank/DDBJ databases">
        <title>Genome assembly of two rare yeast pathogens: Diutina rugosa and Trichomonascus ciferrii.</title>
        <authorList>
            <person name="Mixao V."/>
            <person name="Saus E."/>
            <person name="Hansen A."/>
            <person name="Lass-Flor C."/>
            <person name="Gabaldon T."/>
        </authorList>
    </citation>
    <scope>NUCLEOTIDE SEQUENCE [LARGE SCALE GENOMIC DNA]</scope>
    <source>
        <strain evidence="2 3">CBS 613</strain>
    </source>
</reference>
<comment type="caution">
    <text evidence="2">The sequence shown here is derived from an EMBL/GenBank/DDBJ whole genome shotgun (WGS) entry which is preliminary data.</text>
</comment>
<dbReference type="InterPro" id="IPR018946">
    <property type="entry name" value="PhoD-like_MPP"/>
</dbReference>
<feature type="domain" description="PhoD-like phosphatase" evidence="1">
    <location>
        <begin position="430"/>
        <end position="596"/>
    </location>
</feature>
<sequence>MSWFEPFPLSIYQEENEITGKNPPEVCPTEPFVAGVNVRCGPLLRLFGTHEGNQDNYRGSILLVVDETEPMPEVTFDVGPSVGEGEPQLESGEFVGTKIAVESGLVFYRYLIDLRLATYEQLVKYAVNGVHVSSYSFFVPASAMSMNVVSYSCNGMSLGTDTKDFKSSLWLDVLNKHADLHYHVMLGGGDQLYCDGIKLASSKVKQWAESSKYSRKRHVKVTPELDLEVDNYYLKTYTNWFGKGFLKVKLGTLVSSAFPRALSMIPSVNIYDDHDIIDGYGSYKDKTMRGDLFQLLGAKAYKYYMLFQQHVSLDEPSYGKAEPSWILGGVGPYIKQPNHSIYMNLGKEIALLGLDCRTERKLDQICSRETYGVVFDRLEREISNNPNIKHLLVMLGVPIFYPRLVWLEKLLSSTALAPARMMAQRNLINKGLVNEFDGEVEVLDDLNDHWCAADHKAERNKLTKSLIEFGAAKGVRVTILSGDVHLAALGRVKSKFHKHPTMHRVVENKDVVVENANVLETPENDPRLIFNVISSAIINGPPPDGMATLLQKRSRIHTFDKNTQEDCVPLFFCDVNAKDRDNNRFLNKRNWSDLILAKQSPLAAECSETNPVRRFPQPILPGYQDQVESALAHQKVSAEWVKYPLYPDSLVTRFRVERDPNNFNAATTSYELYVPPLFGQWKLEKAPVKHVDK</sequence>
<dbReference type="OrthoDB" id="2419400at2759"/>
<dbReference type="Pfam" id="PF19050">
    <property type="entry name" value="PhoD_2"/>
    <property type="match status" value="2"/>
</dbReference>
<dbReference type="RefSeq" id="XP_034013808.1">
    <property type="nucleotide sequence ID" value="XM_034153996.1"/>
</dbReference>
<accession>A0A642UUE7</accession>
<protein>
    <recommendedName>
        <fullName evidence="1">PhoD-like phosphatase domain-containing protein</fullName>
    </recommendedName>
</protein>
<dbReference type="EMBL" id="SWFT01000044">
    <property type="protein sequence ID" value="KAA8905648.1"/>
    <property type="molecule type" value="Genomic_DNA"/>
</dbReference>
<dbReference type="GO" id="GO:0016020">
    <property type="term" value="C:membrane"/>
    <property type="evidence" value="ECO:0007669"/>
    <property type="project" value="TreeGrafter"/>
</dbReference>
<feature type="domain" description="PhoD-like phosphatase" evidence="1">
    <location>
        <begin position="125"/>
        <end position="424"/>
    </location>
</feature>
<dbReference type="AlphaFoldDB" id="A0A642UUE7"/>
<organism evidence="2 3">
    <name type="scientific">Diutina rugosa</name>
    <name type="common">Yeast</name>
    <name type="synonym">Candida rugosa</name>
    <dbReference type="NCBI Taxonomy" id="5481"/>
    <lineage>
        <taxon>Eukaryota</taxon>
        <taxon>Fungi</taxon>
        <taxon>Dikarya</taxon>
        <taxon>Ascomycota</taxon>
        <taxon>Saccharomycotina</taxon>
        <taxon>Pichiomycetes</taxon>
        <taxon>Debaryomycetaceae</taxon>
        <taxon>Diutina</taxon>
    </lineage>
</organism>
<dbReference type="PANTHER" id="PTHR46689">
    <property type="entry name" value="MEMBRANE PROTEIN, PUTATIVE-RELATED"/>
    <property type="match status" value="1"/>
</dbReference>
<dbReference type="OMA" id="WFGKGFW"/>
<name>A0A642UUE7_DIURU</name>
<dbReference type="VEuPathDB" id="FungiDB:DIURU_001451"/>
<proteinExistence type="predicted"/>
<dbReference type="Proteomes" id="UP000449547">
    <property type="component" value="Unassembled WGS sequence"/>
</dbReference>
<evidence type="ECO:0000313" key="2">
    <source>
        <dbReference type="EMBL" id="KAA8905648.1"/>
    </source>
</evidence>
<dbReference type="CDD" id="cd07389">
    <property type="entry name" value="MPP_PhoD"/>
    <property type="match status" value="1"/>
</dbReference>
<dbReference type="GeneID" id="54780104"/>
<dbReference type="InterPro" id="IPR043904">
    <property type="entry name" value="PhoD_2-like"/>
</dbReference>
<evidence type="ECO:0000313" key="3">
    <source>
        <dbReference type="Proteomes" id="UP000449547"/>
    </source>
</evidence>
<dbReference type="PANTHER" id="PTHR46689:SF1">
    <property type="entry name" value="PHOD-LIKE PHOSPHATASE DOMAIN-CONTAINING PROTEIN"/>
    <property type="match status" value="1"/>
</dbReference>
<gene>
    <name evidence="2" type="ORF">DIURU_001451</name>
</gene>
<evidence type="ECO:0000259" key="1">
    <source>
        <dbReference type="Pfam" id="PF19050"/>
    </source>
</evidence>
<keyword evidence="3" id="KW-1185">Reference proteome</keyword>
<dbReference type="Gene3D" id="3.60.21.70">
    <property type="entry name" value="PhoD-like phosphatase"/>
    <property type="match status" value="1"/>
</dbReference>